<protein>
    <submittedName>
        <fullName evidence="1">Uncharacterized protein</fullName>
    </submittedName>
</protein>
<reference evidence="1" key="1">
    <citation type="journal article" date="2020" name="Nature">
        <title>Giant virus diversity and host interactions through global metagenomics.</title>
        <authorList>
            <person name="Schulz F."/>
            <person name="Roux S."/>
            <person name="Paez-Espino D."/>
            <person name="Jungbluth S."/>
            <person name="Walsh D.A."/>
            <person name="Denef V.J."/>
            <person name="McMahon K.D."/>
            <person name="Konstantinidis K.T."/>
            <person name="Eloe-Fadrosh E.A."/>
            <person name="Kyrpides N.C."/>
            <person name="Woyke T."/>
        </authorList>
    </citation>
    <scope>NUCLEOTIDE SEQUENCE</scope>
    <source>
        <strain evidence="1">GVMAG-M-3300023184-120</strain>
    </source>
</reference>
<proteinExistence type="predicted"/>
<organism evidence="1">
    <name type="scientific">viral metagenome</name>
    <dbReference type="NCBI Taxonomy" id="1070528"/>
    <lineage>
        <taxon>unclassified sequences</taxon>
        <taxon>metagenomes</taxon>
        <taxon>organismal metagenomes</taxon>
    </lineage>
</organism>
<dbReference type="AlphaFoldDB" id="A0A6C0HIF6"/>
<sequence>MQYVIDDAEQLKLEVTKGDESFIYNALVFRVMTGIQNVLDTIARYCEDQYPSAAPKADERVYFDCYSFDREEVRTIHYLQKKIAVLTFGGKTFYDILKHEMPWVGRVTLSDTANTES</sequence>
<accession>A0A6C0HIF6</accession>
<evidence type="ECO:0000313" key="1">
    <source>
        <dbReference type="EMBL" id="QHT80418.1"/>
    </source>
</evidence>
<name>A0A6C0HIF6_9ZZZZ</name>
<dbReference type="EMBL" id="MN739968">
    <property type="protein sequence ID" value="QHT80418.1"/>
    <property type="molecule type" value="Genomic_DNA"/>
</dbReference>